<keyword evidence="3 9" id="KW-0349">Heme</keyword>
<dbReference type="EMBL" id="JBHMAA010000003">
    <property type="protein sequence ID" value="MFB9947590.1"/>
    <property type="molecule type" value="Genomic_DNA"/>
</dbReference>
<dbReference type="InterPro" id="IPR008457">
    <property type="entry name" value="Cu-R_CopD_dom"/>
</dbReference>
<feature type="transmembrane region" description="Helical" evidence="10">
    <location>
        <begin position="325"/>
        <end position="343"/>
    </location>
</feature>
<feature type="transmembrane region" description="Helical" evidence="10">
    <location>
        <begin position="104"/>
        <end position="123"/>
    </location>
</feature>
<protein>
    <submittedName>
        <fullName evidence="12">CopD family protein</fullName>
    </submittedName>
</protein>
<feature type="transmembrane region" description="Helical" evidence="10">
    <location>
        <begin position="350"/>
        <end position="368"/>
    </location>
</feature>
<keyword evidence="8 10" id="KW-0472">Membrane</keyword>
<keyword evidence="13" id="KW-1185">Reference proteome</keyword>
<feature type="transmembrane region" description="Helical" evidence="10">
    <location>
        <begin position="54"/>
        <end position="76"/>
    </location>
</feature>
<evidence type="ECO:0000256" key="4">
    <source>
        <dbReference type="ARBA" id="ARBA00022692"/>
    </source>
</evidence>
<evidence type="ECO:0000256" key="9">
    <source>
        <dbReference type="PROSITE-ProRule" id="PRU00433"/>
    </source>
</evidence>
<evidence type="ECO:0000256" key="3">
    <source>
        <dbReference type="ARBA" id="ARBA00022617"/>
    </source>
</evidence>
<feature type="domain" description="Cytochrome c" evidence="11">
    <location>
        <begin position="390"/>
        <end position="481"/>
    </location>
</feature>
<dbReference type="InterPro" id="IPR032694">
    <property type="entry name" value="CopC/D"/>
</dbReference>
<dbReference type="PROSITE" id="PS51007">
    <property type="entry name" value="CYTC"/>
    <property type="match status" value="1"/>
</dbReference>
<organism evidence="12 13">
    <name type="scientific">Rhizobium puerariae</name>
    <dbReference type="NCBI Taxonomy" id="1585791"/>
    <lineage>
        <taxon>Bacteria</taxon>
        <taxon>Pseudomonadati</taxon>
        <taxon>Pseudomonadota</taxon>
        <taxon>Alphaproteobacteria</taxon>
        <taxon>Hyphomicrobiales</taxon>
        <taxon>Rhizobiaceae</taxon>
        <taxon>Rhizobium/Agrobacterium group</taxon>
        <taxon>Rhizobium</taxon>
    </lineage>
</organism>
<feature type="transmembrane region" description="Helical" evidence="10">
    <location>
        <begin position="233"/>
        <end position="255"/>
    </location>
</feature>
<keyword evidence="5 9" id="KW-0479">Metal-binding</keyword>
<dbReference type="Gene3D" id="1.10.760.10">
    <property type="entry name" value="Cytochrome c-like domain"/>
    <property type="match status" value="1"/>
</dbReference>
<feature type="transmembrane region" description="Helical" evidence="10">
    <location>
        <begin position="160"/>
        <end position="181"/>
    </location>
</feature>
<evidence type="ECO:0000256" key="7">
    <source>
        <dbReference type="ARBA" id="ARBA00023004"/>
    </source>
</evidence>
<name>A0ABV6AE12_9HYPH</name>
<reference evidence="12 13" key="1">
    <citation type="submission" date="2024-09" db="EMBL/GenBank/DDBJ databases">
        <authorList>
            <person name="Sun Q."/>
            <person name="Mori K."/>
        </authorList>
    </citation>
    <scope>NUCLEOTIDE SEQUENCE [LARGE SCALE GENOMIC DNA]</scope>
    <source>
        <strain evidence="12 13">TBRC 4938</strain>
    </source>
</reference>
<dbReference type="PANTHER" id="PTHR34820">
    <property type="entry name" value="INNER MEMBRANE PROTEIN YEBZ"/>
    <property type="match status" value="1"/>
</dbReference>
<dbReference type="SUPFAM" id="SSF46626">
    <property type="entry name" value="Cytochrome c"/>
    <property type="match status" value="1"/>
</dbReference>
<keyword evidence="6 10" id="KW-1133">Transmembrane helix</keyword>
<keyword evidence="4 10" id="KW-0812">Transmembrane</keyword>
<evidence type="ECO:0000313" key="13">
    <source>
        <dbReference type="Proteomes" id="UP001589692"/>
    </source>
</evidence>
<comment type="subcellular location">
    <subcellularLocation>
        <location evidence="1">Cell membrane</location>
        <topology evidence="1">Multi-pass membrane protein</topology>
    </subcellularLocation>
</comment>
<feature type="transmembrane region" description="Helical" evidence="10">
    <location>
        <begin position="6"/>
        <end position="33"/>
    </location>
</feature>
<comment type="caution">
    <text evidence="12">The sequence shown here is derived from an EMBL/GenBank/DDBJ whole genome shotgun (WGS) entry which is preliminary data.</text>
</comment>
<evidence type="ECO:0000256" key="2">
    <source>
        <dbReference type="ARBA" id="ARBA00022475"/>
    </source>
</evidence>
<accession>A0ABV6AE12</accession>
<dbReference type="Proteomes" id="UP001589692">
    <property type="component" value="Unassembled WGS sequence"/>
</dbReference>
<evidence type="ECO:0000256" key="8">
    <source>
        <dbReference type="ARBA" id="ARBA00023136"/>
    </source>
</evidence>
<dbReference type="PANTHER" id="PTHR34820:SF4">
    <property type="entry name" value="INNER MEMBRANE PROTEIN YEBZ"/>
    <property type="match status" value="1"/>
</dbReference>
<evidence type="ECO:0000256" key="10">
    <source>
        <dbReference type="SAM" id="Phobius"/>
    </source>
</evidence>
<gene>
    <name evidence="12" type="ORF">ACFFP0_01960</name>
</gene>
<evidence type="ECO:0000256" key="5">
    <source>
        <dbReference type="ARBA" id="ARBA00022723"/>
    </source>
</evidence>
<dbReference type="InterPro" id="IPR009056">
    <property type="entry name" value="Cyt_c-like_dom"/>
</dbReference>
<dbReference type="Pfam" id="PF05425">
    <property type="entry name" value="CopD"/>
    <property type="match status" value="1"/>
</dbReference>
<feature type="transmembrane region" description="Helical" evidence="10">
    <location>
        <begin position="275"/>
        <end position="295"/>
    </location>
</feature>
<keyword evidence="2" id="KW-1003">Cell membrane</keyword>
<dbReference type="RefSeq" id="WP_377255334.1">
    <property type="nucleotide sequence ID" value="NZ_JBHMAA010000003.1"/>
</dbReference>
<dbReference type="Pfam" id="PF13442">
    <property type="entry name" value="Cytochrome_CBB3"/>
    <property type="match status" value="1"/>
</dbReference>
<evidence type="ECO:0000256" key="6">
    <source>
        <dbReference type="ARBA" id="ARBA00022989"/>
    </source>
</evidence>
<evidence type="ECO:0000256" key="1">
    <source>
        <dbReference type="ARBA" id="ARBA00004651"/>
    </source>
</evidence>
<feature type="transmembrane region" description="Helical" evidence="10">
    <location>
        <begin position="130"/>
        <end position="148"/>
    </location>
</feature>
<sequence length="623" mass="66823">MTLIELALLIAHFLHLAALVQAVGALVFLVLIVPRPLSLDSSGEEDRLRVTLGGIGRLANTSLFLSVAGALFWFLLQAMAMTGNGPVGWGSFCLVLSQTRFGEIFSLRFALLLFGAIVSVAVLRSARRAVPWPALAFLGPALLLQPWLGHGAAAENLFLPLATAFHVIAASVWLGALLPLWLTLRAAPLAGALATARFSRVGIVCVATIAATAVAQLPLIGDLPRLIGTPYGFVAGVKILLFAVLLAFAAVNRFVLMPRALAGGERGTQMLKASILGEAVAGLILLGAAAGLASLPPGAHEQPVWPFTIRPVPDLWSDVFLRDRIMRTLAPILLASGFLVAAFLSRRWRWLFTGAAIVAAFWTPSFPLKPYFRPAFPTTFQQWERVRSPVSLQQGAALFAADCAGCHASDARGRGPLATGRPVWPPNLTAPLYGRSRDGDLFWHVKHGMATGDGTPTMPAFHDRLDDDEIWMLVDFIRARASAVSLDFDGRWQVPTRAPAIVMTCREDGVTADTARPGTMLYLKAGVHDGGPSDDPIQDAAVKGQEVKLRTCTIGDDGQGSQWLLAMAVLAGTEPPNLARAGVLIDEQGWLRRLWLEPAARADVLLEAYLAARTPIIAADRHH</sequence>
<feature type="transmembrane region" description="Helical" evidence="10">
    <location>
        <begin position="201"/>
        <end position="221"/>
    </location>
</feature>
<keyword evidence="7 9" id="KW-0408">Iron</keyword>
<proteinExistence type="predicted"/>
<evidence type="ECO:0000259" key="11">
    <source>
        <dbReference type="PROSITE" id="PS51007"/>
    </source>
</evidence>
<dbReference type="InterPro" id="IPR036909">
    <property type="entry name" value="Cyt_c-like_dom_sf"/>
</dbReference>
<evidence type="ECO:0000313" key="12">
    <source>
        <dbReference type="EMBL" id="MFB9947590.1"/>
    </source>
</evidence>